<proteinExistence type="predicted"/>
<keyword evidence="2" id="KW-1185">Reference proteome</keyword>
<dbReference type="AlphaFoldDB" id="A0A8J8NBK8"/>
<gene>
    <name evidence="1" type="ORF">FGO68_gene12849</name>
</gene>
<dbReference type="Proteomes" id="UP000785679">
    <property type="component" value="Unassembled WGS sequence"/>
</dbReference>
<protein>
    <submittedName>
        <fullName evidence="1">Uncharacterized protein</fullName>
    </submittedName>
</protein>
<evidence type="ECO:0000313" key="1">
    <source>
        <dbReference type="EMBL" id="TNV72037.1"/>
    </source>
</evidence>
<organism evidence="1 2">
    <name type="scientific">Halteria grandinella</name>
    <dbReference type="NCBI Taxonomy" id="5974"/>
    <lineage>
        <taxon>Eukaryota</taxon>
        <taxon>Sar</taxon>
        <taxon>Alveolata</taxon>
        <taxon>Ciliophora</taxon>
        <taxon>Intramacronucleata</taxon>
        <taxon>Spirotrichea</taxon>
        <taxon>Stichotrichia</taxon>
        <taxon>Sporadotrichida</taxon>
        <taxon>Halteriidae</taxon>
        <taxon>Halteria</taxon>
    </lineage>
</organism>
<dbReference type="EMBL" id="RRYP01024778">
    <property type="protein sequence ID" value="TNV72037.1"/>
    <property type="molecule type" value="Genomic_DNA"/>
</dbReference>
<evidence type="ECO:0000313" key="2">
    <source>
        <dbReference type="Proteomes" id="UP000785679"/>
    </source>
</evidence>
<accession>A0A8J8NBK8</accession>
<comment type="caution">
    <text evidence="1">The sequence shown here is derived from an EMBL/GenBank/DDBJ whole genome shotgun (WGS) entry which is preliminary data.</text>
</comment>
<sequence length="130" mass="14758">MKFQRLGSTSSSDVWTVRNFSFGSIRRIQARSSLTGSLTHSTSWRCMAGSFLKDASSSTLRSSLRRSRSDQVYVSLYGDSLSQRLKQLPTPTVSITQHTLSFFLDEKWFSGKFIAVCKIQVRPIYYVILS</sequence>
<name>A0A8J8NBK8_HALGN</name>
<reference evidence="1" key="1">
    <citation type="submission" date="2019-06" db="EMBL/GenBank/DDBJ databases">
        <authorList>
            <person name="Zheng W."/>
        </authorList>
    </citation>
    <scope>NUCLEOTIDE SEQUENCE</scope>
    <source>
        <strain evidence="1">QDHG01</strain>
    </source>
</reference>